<protein>
    <submittedName>
        <fullName evidence="3">GIY-YIG nuclease family protein</fullName>
    </submittedName>
</protein>
<keyword evidence="1" id="KW-0175">Coiled coil</keyword>
<feature type="coiled-coil region" evidence="1">
    <location>
        <begin position="1"/>
        <end position="65"/>
    </location>
</feature>
<comment type="caution">
    <text evidence="3">The sequence shown here is derived from an EMBL/GenBank/DDBJ whole genome shotgun (WGS) entry which is preliminary data.</text>
</comment>
<dbReference type="Proteomes" id="UP000634672">
    <property type="component" value="Unassembled WGS sequence"/>
</dbReference>
<dbReference type="EMBL" id="JACOPB010000014">
    <property type="protein sequence ID" value="MBC5710966.1"/>
    <property type="molecule type" value="Genomic_DNA"/>
</dbReference>
<evidence type="ECO:0000256" key="1">
    <source>
        <dbReference type="SAM" id="Coils"/>
    </source>
</evidence>
<sequence>MREEAEERKILEQQRKKIEQEESKYQTEIEKAKEVLAITTDDKQIEDLQRKILELQGQLSDVAIKKEEISQLQNGKAGNVYIISNLGSFGDNVFKIGMTRRLNPQDRVDELGSASVPFRFDVHSFIFSDDAVGLESRLHSILNNQRVNKVNLRKEFFYATLEELESLVSELDPTAEFNKTMIAEEFHQSQSTDVPYISDYVDQFSDDDE</sequence>
<evidence type="ECO:0000313" key="4">
    <source>
        <dbReference type="Proteomes" id="UP000634672"/>
    </source>
</evidence>
<accession>A0ABR7HCQ1</accession>
<feature type="domain" description="Bacteriophage T5 Orf172 DNA-binding" evidence="2">
    <location>
        <begin position="88"/>
        <end position="171"/>
    </location>
</feature>
<keyword evidence="4" id="KW-1185">Reference proteome</keyword>
<dbReference type="Pfam" id="PF13455">
    <property type="entry name" value="MUG113"/>
    <property type="match status" value="1"/>
</dbReference>
<gene>
    <name evidence="3" type="ORF">H8S75_23805</name>
</gene>
<reference evidence="3 4" key="1">
    <citation type="submission" date="2020-08" db="EMBL/GenBank/DDBJ databases">
        <title>Genome public.</title>
        <authorList>
            <person name="Liu C."/>
            <person name="Sun Q."/>
        </authorList>
    </citation>
    <scope>NUCLEOTIDE SEQUENCE [LARGE SCALE GENOMIC DNA]</scope>
    <source>
        <strain evidence="3 4">NSJ-66</strain>
    </source>
</reference>
<evidence type="ECO:0000259" key="2">
    <source>
        <dbReference type="SMART" id="SM00974"/>
    </source>
</evidence>
<organism evidence="3 4">
    <name type="scientific">Hungatella hominis</name>
    <dbReference type="NCBI Taxonomy" id="2763050"/>
    <lineage>
        <taxon>Bacteria</taxon>
        <taxon>Bacillati</taxon>
        <taxon>Bacillota</taxon>
        <taxon>Clostridia</taxon>
        <taxon>Lachnospirales</taxon>
        <taxon>Lachnospiraceae</taxon>
        <taxon>Hungatella</taxon>
    </lineage>
</organism>
<name>A0ABR7HCQ1_9FIRM</name>
<proteinExistence type="predicted"/>
<evidence type="ECO:0000313" key="3">
    <source>
        <dbReference type="EMBL" id="MBC5710966.1"/>
    </source>
</evidence>
<dbReference type="InterPro" id="IPR018306">
    <property type="entry name" value="Phage_T5_Orf172_DNA-bd"/>
</dbReference>
<dbReference type="SMART" id="SM00974">
    <property type="entry name" value="T5orf172"/>
    <property type="match status" value="1"/>
</dbReference>